<dbReference type="EMBL" id="JARKIK010000064">
    <property type="protein sequence ID" value="KAK8730501.1"/>
    <property type="molecule type" value="Genomic_DNA"/>
</dbReference>
<dbReference type="AlphaFoldDB" id="A0AAW0WT91"/>
<keyword evidence="2" id="KW-1133">Transmembrane helix</keyword>
<reference evidence="3 4" key="1">
    <citation type="journal article" date="2024" name="BMC Genomics">
        <title>Genome assembly of redclaw crayfish (Cherax quadricarinatus) provides insights into its immune adaptation and hypoxia tolerance.</title>
        <authorList>
            <person name="Liu Z."/>
            <person name="Zheng J."/>
            <person name="Li H."/>
            <person name="Fang K."/>
            <person name="Wang S."/>
            <person name="He J."/>
            <person name="Zhou D."/>
            <person name="Weng S."/>
            <person name="Chi M."/>
            <person name="Gu Z."/>
            <person name="He J."/>
            <person name="Li F."/>
            <person name="Wang M."/>
        </authorList>
    </citation>
    <scope>NUCLEOTIDE SEQUENCE [LARGE SCALE GENOMIC DNA]</scope>
    <source>
        <strain evidence="3">ZL_2023a</strain>
    </source>
</reference>
<feature type="transmembrane region" description="Helical" evidence="2">
    <location>
        <begin position="117"/>
        <end position="136"/>
    </location>
</feature>
<organism evidence="3 4">
    <name type="scientific">Cherax quadricarinatus</name>
    <name type="common">Australian red claw crayfish</name>
    <dbReference type="NCBI Taxonomy" id="27406"/>
    <lineage>
        <taxon>Eukaryota</taxon>
        <taxon>Metazoa</taxon>
        <taxon>Ecdysozoa</taxon>
        <taxon>Arthropoda</taxon>
        <taxon>Crustacea</taxon>
        <taxon>Multicrustacea</taxon>
        <taxon>Malacostraca</taxon>
        <taxon>Eumalacostraca</taxon>
        <taxon>Eucarida</taxon>
        <taxon>Decapoda</taxon>
        <taxon>Pleocyemata</taxon>
        <taxon>Astacidea</taxon>
        <taxon>Parastacoidea</taxon>
        <taxon>Parastacidae</taxon>
        <taxon>Cherax</taxon>
    </lineage>
</organism>
<evidence type="ECO:0000313" key="4">
    <source>
        <dbReference type="Proteomes" id="UP001445076"/>
    </source>
</evidence>
<keyword evidence="2" id="KW-0812">Transmembrane</keyword>
<keyword evidence="4" id="KW-1185">Reference proteome</keyword>
<sequence length="168" mass="18305">PVVIPCYSLYLDYTFSSCTMAAVTLAIYEMSETKEEALCNNAQNHRQQLLNHQQELERDLEAGSCADEEDDEEENTDEGEEGEAGEGEEGEATEEKPKAVIPPLYNVEPGCTALSCYSAIATFIVMVLGIVALLMYSSPPDAKAENLVFDTVKEATTPPTITQPDNST</sequence>
<dbReference type="Proteomes" id="UP001445076">
    <property type="component" value="Unassembled WGS sequence"/>
</dbReference>
<comment type="caution">
    <text evidence="3">The sequence shown here is derived from an EMBL/GenBank/DDBJ whole genome shotgun (WGS) entry which is preliminary data.</text>
</comment>
<protein>
    <submittedName>
        <fullName evidence="3">Uncharacterized protein</fullName>
    </submittedName>
</protein>
<feature type="compositionally biased region" description="Acidic residues" evidence="1">
    <location>
        <begin position="66"/>
        <end position="92"/>
    </location>
</feature>
<feature type="non-terminal residue" evidence="3">
    <location>
        <position position="1"/>
    </location>
</feature>
<evidence type="ECO:0000313" key="3">
    <source>
        <dbReference type="EMBL" id="KAK8730501.1"/>
    </source>
</evidence>
<feature type="region of interest" description="Disordered" evidence="1">
    <location>
        <begin position="61"/>
        <end position="98"/>
    </location>
</feature>
<proteinExistence type="predicted"/>
<name>A0AAW0WT91_CHEQU</name>
<keyword evidence="2" id="KW-0472">Membrane</keyword>
<evidence type="ECO:0000256" key="1">
    <source>
        <dbReference type="SAM" id="MobiDB-lite"/>
    </source>
</evidence>
<evidence type="ECO:0000256" key="2">
    <source>
        <dbReference type="SAM" id="Phobius"/>
    </source>
</evidence>
<accession>A0AAW0WT91</accession>
<gene>
    <name evidence="3" type="ORF">OTU49_008043</name>
</gene>